<organism evidence="1 2">
    <name type="scientific">Proteus phage phiP4-3</name>
    <dbReference type="NCBI Taxonomy" id="2065203"/>
    <lineage>
        <taxon>Viruses</taxon>
        <taxon>Duplodnaviria</taxon>
        <taxon>Heunggongvirae</taxon>
        <taxon>Uroviricota</taxon>
        <taxon>Caudoviricetes</taxon>
        <taxon>Pantevenvirales</taxon>
        <taxon>Straboviridae</taxon>
        <taxon>Bragavirus</taxon>
        <taxon>Bragavirus p43</taxon>
    </lineage>
</organism>
<evidence type="ECO:0000313" key="2">
    <source>
        <dbReference type="Proteomes" id="UP000240538"/>
    </source>
</evidence>
<protein>
    <submittedName>
        <fullName evidence="1">Head vertex assembly chaperone</fullName>
    </submittedName>
</protein>
<evidence type="ECO:0000313" key="1">
    <source>
        <dbReference type="EMBL" id="AUM58600.1"/>
    </source>
</evidence>
<name>A0A2I6PFU0_9CAUD</name>
<accession>A0A2I6PFU0</accession>
<sequence length="107" mass="12497">MQNFDQEFKILDDIGNDQEIYEKSLEVVKESMKNVIQEIIVLINNTPHLVYIHSIDIKNGKVEYDYSTLSDLPKDILEPHIEKCIKTQIENTEVKKGFSIFDIFKGH</sequence>
<dbReference type="EMBL" id="MG696114">
    <property type="protein sequence ID" value="AUM58600.1"/>
    <property type="molecule type" value="Genomic_DNA"/>
</dbReference>
<proteinExistence type="predicted"/>
<reference evidence="1 2" key="1">
    <citation type="submission" date="2017-12" db="EMBL/GenBank/DDBJ databases">
        <title>Complete genome sequence and characterization of bacteriophage phiP4-3 infecting Proteus pennea.</title>
        <authorList>
            <person name="He Y."/>
            <person name="Yang H."/>
        </authorList>
    </citation>
    <scope>NUCLEOTIDE SEQUENCE [LARGE SCALE GENOMIC DNA]</scope>
</reference>
<dbReference type="Proteomes" id="UP000240538">
    <property type="component" value="Segment"/>
</dbReference>
<keyword evidence="2" id="KW-1185">Reference proteome</keyword>
<gene>
    <name evidence="1" type="ORF">phiP43_242</name>
</gene>
<dbReference type="InterPro" id="IPR021049">
    <property type="entry name" value="Phage_T4_Gp40"/>
</dbReference>
<dbReference type="Pfam" id="PF11113">
    <property type="entry name" value="Phage_head_chap"/>
    <property type="match status" value="1"/>
</dbReference>